<reference evidence="7" key="1">
    <citation type="submission" date="2016-11" db="UniProtKB">
        <authorList>
            <consortium name="WormBaseParasite"/>
        </authorList>
    </citation>
    <scope>IDENTIFICATION</scope>
</reference>
<evidence type="ECO:0000256" key="3">
    <source>
        <dbReference type="ARBA" id="ARBA00023157"/>
    </source>
</evidence>
<comment type="similarity">
    <text evidence="1 5">Belongs to the peptidase M2 family.</text>
</comment>
<evidence type="ECO:0000313" key="6">
    <source>
        <dbReference type="Proteomes" id="UP000095280"/>
    </source>
</evidence>
<dbReference type="AlphaFoldDB" id="A0A1I8HAI8"/>
<evidence type="ECO:0000256" key="4">
    <source>
        <dbReference type="ARBA" id="ARBA00023180"/>
    </source>
</evidence>
<dbReference type="GO" id="GO:0016020">
    <property type="term" value="C:membrane"/>
    <property type="evidence" value="ECO:0007669"/>
    <property type="project" value="InterPro"/>
</dbReference>
<dbReference type="Pfam" id="PF01401">
    <property type="entry name" value="Peptidase_M2"/>
    <property type="match status" value="1"/>
</dbReference>
<sequence>MSSAADEDSASDSVGRVVSELRRTRCARQFLRNSNHWLRAWDHREDLASFRYETDISEKNRQMLKRAKAGLEKFSSRLTLFALKFKKFKMKLSRREARMMKLLQGKQVFKSNRNLLRYNQVQSRIMQDYNQAVGCYAPGKCLDSGEDNVENFFRTKKDYDQLRYLWKSWRDATGAKFRNAFVERAQLLNESVWPS</sequence>
<keyword evidence="6" id="KW-1185">Reference proteome</keyword>
<dbReference type="PROSITE" id="PS52011">
    <property type="entry name" value="PEPTIDASE_M2"/>
    <property type="match status" value="1"/>
</dbReference>
<dbReference type="WBParaSite" id="maker-uti_cns_0005024-snap-gene-0.8-mRNA-1">
    <property type="protein sequence ID" value="maker-uti_cns_0005024-snap-gene-0.8-mRNA-1"/>
    <property type="gene ID" value="maker-uti_cns_0005024-snap-gene-0.8"/>
</dbReference>
<evidence type="ECO:0000256" key="1">
    <source>
        <dbReference type="ARBA" id="ARBA00008139"/>
    </source>
</evidence>
<organism evidence="6 7">
    <name type="scientific">Macrostomum lignano</name>
    <dbReference type="NCBI Taxonomy" id="282301"/>
    <lineage>
        <taxon>Eukaryota</taxon>
        <taxon>Metazoa</taxon>
        <taxon>Spiralia</taxon>
        <taxon>Lophotrochozoa</taxon>
        <taxon>Platyhelminthes</taxon>
        <taxon>Rhabditophora</taxon>
        <taxon>Macrostomorpha</taxon>
        <taxon>Macrostomida</taxon>
        <taxon>Macrostomidae</taxon>
        <taxon>Macrostomum</taxon>
    </lineage>
</organism>
<evidence type="ECO:0000313" key="7">
    <source>
        <dbReference type="WBParaSite" id="maker-uti_cns_0005024-snap-gene-0.8-mRNA-1"/>
    </source>
</evidence>
<keyword evidence="2" id="KW-0732">Signal</keyword>
<name>A0A1I8HAI8_9PLAT</name>
<proteinExistence type="inferred from homology"/>
<keyword evidence="4" id="KW-0325">Glycoprotein</keyword>
<dbReference type="Proteomes" id="UP000095280">
    <property type="component" value="Unplaced"/>
</dbReference>
<dbReference type="PANTHER" id="PTHR10514:SF27">
    <property type="entry name" value="ANGIOTENSIN-CONVERTING ENZYME"/>
    <property type="match status" value="1"/>
</dbReference>
<keyword evidence="3" id="KW-1015">Disulfide bond</keyword>
<dbReference type="GO" id="GO:0008237">
    <property type="term" value="F:metallopeptidase activity"/>
    <property type="evidence" value="ECO:0007669"/>
    <property type="project" value="InterPro"/>
</dbReference>
<dbReference type="PANTHER" id="PTHR10514">
    <property type="entry name" value="ANGIOTENSIN-CONVERTING ENZYME"/>
    <property type="match status" value="1"/>
</dbReference>
<protein>
    <submittedName>
        <fullName evidence="7">Sfi1 domain-containing protein</fullName>
    </submittedName>
</protein>
<comment type="caution">
    <text evidence="5">Lacks conserved residue(s) required for the propagation of feature annotation.</text>
</comment>
<evidence type="ECO:0000256" key="2">
    <source>
        <dbReference type="ARBA" id="ARBA00022729"/>
    </source>
</evidence>
<dbReference type="GO" id="GO:0006508">
    <property type="term" value="P:proteolysis"/>
    <property type="evidence" value="ECO:0007669"/>
    <property type="project" value="InterPro"/>
</dbReference>
<dbReference type="GO" id="GO:0008241">
    <property type="term" value="F:peptidyl-dipeptidase activity"/>
    <property type="evidence" value="ECO:0007669"/>
    <property type="project" value="InterPro"/>
</dbReference>
<dbReference type="InterPro" id="IPR001548">
    <property type="entry name" value="Peptidase_M2"/>
</dbReference>
<dbReference type="SUPFAM" id="SSF55486">
    <property type="entry name" value="Metalloproteases ('zincins'), catalytic domain"/>
    <property type="match status" value="1"/>
</dbReference>
<evidence type="ECO:0000256" key="5">
    <source>
        <dbReference type="PROSITE-ProRule" id="PRU01355"/>
    </source>
</evidence>
<accession>A0A1I8HAI8</accession>